<keyword evidence="2" id="KW-1185">Reference proteome</keyword>
<proteinExistence type="predicted"/>
<evidence type="ECO:0000313" key="2">
    <source>
        <dbReference type="Proteomes" id="UP001207468"/>
    </source>
</evidence>
<accession>A0ACC0UNV6</accession>
<dbReference type="EMBL" id="JAGFNK010000001">
    <property type="protein sequence ID" value="KAI9513380.1"/>
    <property type="molecule type" value="Genomic_DNA"/>
</dbReference>
<gene>
    <name evidence="1" type="ORF">F5148DRAFT_1145371</name>
</gene>
<sequence length="293" mass="33432">MDNGIQLSAPGRAVVGIMEAFPRLSVERLRPFHFEDSLVVMQASHNVEEETYKVHRYFLTRESVFFKDLFSLPQSGDPTSVEGLDDTNPIKLSDTPKVEFENLLRFFYFGMHDDYKATLADWIAMLSISTRLIFEKVRERAIKEITARLDEVEAFELIGLAIKYDVEQWLKPAYRRIVTRSTLISHSEALKVPFPMAVMLMRSREQYWRNPRNTFPASGTGNWGVVDTILNSEIRLMEVASVESRRGENESTSTASSIQRVDARIGPRGVISDHDYHRFGPVQASYDSVSVTG</sequence>
<organism evidence="1 2">
    <name type="scientific">Russula earlei</name>
    <dbReference type="NCBI Taxonomy" id="71964"/>
    <lineage>
        <taxon>Eukaryota</taxon>
        <taxon>Fungi</taxon>
        <taxon>Dikarya</taxon>
        <taxon>Basidiomycota</taxon>
        <taxon>Agaricomycotina</taxon>
        <taxon>Agaricomycetes</taxon>
        <taxon>Russulales</taxon>
        <taxon>Russulaceae</taxon>
        <taxon>Russula</taxon>
    </lineage>
</organism>
<reference evidence="1" key="1">
    <citation type="submission" date="2021-03" db="EMBL/GenBank/DDBJ databases">
        <title>Evolutionary priming and transition to the ectomycorrhizal habit in an iconic lineage of mushroom-forming fungi: is preadaptation a requirement?</title>
        <authorList>
            <consortium name="DOE Joint Genome Institute"/>
            <person name="Looney B.P."/>
            <person name="Miyauchi S."/>
            <person name="Morin E."/>
            <person name="Drula E."/>
            <person name="Courty P.E."/>
            <person name="Chicoki N."/>
            <person name="Fauchery L."/>
            <person name="Kohler A."/>
            <person name="Kuo A."/>
            <person name="LaButti K."/>
            <person name="Pangilinan J."/>
            <person name="Lipzen A."/>
            <person name="Riley R."/>
            <person name="Andreopoulos W."/>
            <person name="He G."/>
            <person name="Johnson J."/>
            <person name="Barry K.W."/>
            <person name="Grigoriev I.V."/>
            <person name="Nagy L."/>
            <person name="Hibbett D."/>
            <person name="Henrissat B."/>
            <person name="Matheny P.B."/>
            <person name="Labbe J."/>
            <person name="Martin A.F."/>
        </authorList>
    </citation>
    <scope>NUCLEOTIDE SEQUENCE</scope>
    <source>
        <strain evidence="1">BPL698</strain>
    </source>
</reference>
<protein>
    <submittedName>
        <fullName evidence="1">Uncharacterized protein</fullName>
    </submittedName>
</protein>
<comment type="caution">
    <text evidence="1">The sequence shown here is derived from an EMBL/GenBank/DDBJ whole genome shotgun (WGS) entry which is preliminary data.</text>
</comment>
<dbReference type="Proteomes" id="UP001207468">
    <property type="component" value="Unassembled WGS sequence"/>
</dbReference>
<evidence type="ECO:0000313" key="1">
    <source>
        <dbReference type="EMBL" id="KAI9513380.1"/>
    </source>
</evidence>
<name>A0ACC0UNV6_9AGAM</name>